<sequence length="102" mass="11630">MQARRLNVSQRALTDLLEDYEYTSQFNPIAARRLLDDLNAKMASLAKLGLTGSPREFVPGLRAFPFRGRCIYFVIDETTMRVLRVLHGHQDVSADNFPTDET</sequence>
<keyword evidence="1" id="KW-1277">Toxin-antitoxin system</keyword>
<evidence type="ECO:0000313" key="2">
    <source>
        <dbReference type="EMBL" id="CDZ50473.1"/>
    </source>
</evidence>
<dbReference type="Gene3D" id="3.30.2310.20">
    <property type="entry name" value="RelE-like"/>
    <property type="match status" value="1"/>
</dbReference>
<evidence type="ECO:0000313" key="3">
    <source>
        <dbReference type="Proteomes" id="UP000039660"/>
    </source>
</evidence>
<dbReference type="EMBL" id="CCRK01000008">
    <property type="protein sequence ID" value="CDZ50473.1"/>
    <property type="molecule type" value="Genomic_DNA"/>
</dbReference>
<evidence type="ECO:0000256" key="1">
    <source>
        <dbReference type="ARBA" id="ARBA00022649"/>
    </source>
</evidence>
<evidence type="ECO:0008006" key="4">
    <source>
        <dbReference type="Google" id="ProtNLM"/>
    </source>
</evidence>
<gene>
    <name evidence="2" type="ORF">NGAL_HAMBI1189_34770</name>
</gene>
<dbReference type="InterPro" id="IPR007712">
    <property type="entry name" value="RelE/ParE_toxin"/>
</dbReference>
<dbReference type="Pfam" id="PF05016">
    <property type="entry name" value="ParE_toxin"/>
    <property type="match status" value="1"/>
</dbReference>
<dbReference type="AlphaFoldDB" id="A0A0T7GT59"/>
<name>A0A0T7GT59_NEOGA</name>
<protein>
    <recommendedName>
        <fullName evidence="4">Plasmid stabilization system</fullName>
    </recommendedName>
</protein>
<dbReference type="InterPro" id="IPR035093">
    <property type="entry name" value="RelE/ParE_toxin_dom_sf"/>
</dbReference>
<dbReference type="Proteomes" id="UP000039660">
    <property type="component" value="Unassembled WGS sequence"/>
</dbReference>
<organism evidence="2 3">
    <name type="scientific">Neorhizobium galegae bv. officinalis</name>
    <dbReference type="NCBI Taxonomy" id="323656"/>
    <lineage>
        <taxon>Bacteria</taxon>
        <taxon>Pseudomonadati</taxon>
        <taxon>Pseudomonadota</taxon>
        <taxon>Alphaproteobacteria</taxon>
        <taxon>Hyphomicrobiales</taxon>
        <taxon>Rhizobiaceae</taxon>
        <taxon>Rhizobium/Agrobacterium group</taxon>
        <taxon>Neorhizobium</taxon>
    </lineage>
</organism>
<reference evidence="2 3" key="1">
    <citation type="submission" date="2014-08" db="EMBL/GenBank/DDBJ databases">
        <authorList>
            <person name="Chen Y.-H."/>
        </authorList>
    </citation>
    <scope>NUCLEOTIDE SEQUENCE [LARGE SCALE GENOMIC DNA]</scope>
</reference>
<accession>A0A0T7GT59</accession>
<proteinExistence type="predicted"/>
<dbReference type="RefSeq" id="WP_046636458.1">
    <property type="nucleotide sequence ID" value="NZ_CCRK01000008.1"/>
</dbReference>